<accession>A0ABN0IX58</accession>
<organism evidence="1 2">
    <name type="scientific">Leptospira noguchii str. 2007001578</name>
    <dbReference type="NCBI Taxonomy" id="1049974"/>
    <lineage>
        <taxon>Bacteria</taxon>
        <taxon>Pseudomonadati</taxon>
        <taxon>Spirochaetota</taxon>
        <taxon>Spirochaetia</taxon>
        <taxon>Leptospirales</taxon>
        <taxon>Leptospiraceae</taxon>
        <taxon>Leptospira</taxon>
    </lineage>
</organism>
<evidence type="ECO:0000313" key="1">
    <source>
        <dbReference type="EMBL" id="EMM99133.1"/>
    </source>
</evidence>
<gene>
    <name evidence="1" type="ORF">LEP1GSC035_3853</name>
</gene>
<sequence>MERGLSRRKDEKISIWESMRRVSARVENTSRFSTIYNAKR</sequence>
<dbReference type="Proteomes" id="UP000012099">
    <property type="component" value="Unassembled WGS sequence"/>
</dbReference>
<protein>
    <submittedName>
        <fullName evidence="1">Uncharacterized protein</fullName>
    </submittedName>
</protein>
<proteinExistence type="predicted"/>
<dbReference type="EMBL" id="AHMH02000129">
    <property type="protein sequence ID" value="EMM99133.1"/>
    <property type="molecule type" value="Genomic_DNA"/>
</dbReference>
<keyword evidence="2" id="KW-1185">Reference proteome</keyword>
<comment type="caution">
    <text evidence="1">The sequence shown here is derived from an EMBL/GenBank/DDBJ whole genome shotgun (WGS) entry which is preliminary data.</text>
</comment>
<evidence type="ECO:0000313" key="2">
    <source>
        <dbReference type="Proteomes" id="UP000012099"/>
    </source>
</evidence>
<name>A0ABN0IX58_9LEPT</name>
<reference evidence="1 2" key="1">
    <citation type="submission" date="2013-01" db="EMBL/GenBank/DDBJ databases">
        <authorList>
            <person name="Harkins D.M."/>
            <person name="Durkin A.S."/>
            <person name="Brinkac L.M."/>
            <person name="Haft D.H."/>
            <person name="Selengut J.D."/>
            <person name="Sanka R."/>
            <person name="DePew J."/>
            <person name="Purushe J."/>
            <person name="Whelen A.C."/>
            <person name="Vinetz J.M."/>
            <person name="Sutton G.G."/>
            <person name="Nierman W.C."/>
            <person name="Fouts D.E."/>
        </authorList>
    </citation>
    <scope>NUCLEOTIDE SEQUENCE [LARGE SCALE GENOMIC DNA]</scope>
    <source>
        <strain evidence="1 2">2007001578</strain>
    </source>
</reference>